<evidence type="ECO:0000256" key="1">
    <source>
        <dbReference type="ARBA" id="ARBA00004167"/>
    </source>
</evidence>
<reference evidence="4" key="1">
    <citation type="submission" date="2018-02" db="EMBL/GenBank/DDBJ databases">
        <authorList>
            <person name="Cohen D.B."/>
            <person name="Kent A.D."/>
        </authorList>
    </citation>
    <scope>NUCLEOTIDE SEQUENCE</scope>
</reference>
<proteinExistence type="predicted"/>
<evidence type="ECO:0000256" key="2">
    <source>
        <dbReference type="ARBA" id="ARBA00022729"/>
    </source>
</evidence>
<feature type="domain" description="Wall-associated receptor kinase galacturonan-binding" evidence="3">
    <location>
        <begin position="220"/>
        <end position="278"/>
    </location>
</feature>
<dbReference type="AlphaFoldDB" id="A0A2N9HLF3"/>
<keyword evidence="2" id="KW-0732">Signal</keyword>
<dbReference type="GO" id="GO:0016020">
    <property type="term" value="C:membrane"/>
    <property type="evidence" value="ECO:0007669"/>
    <property type="project" value="UniProtKB-SubCell"/>
</dbReference>
<gene>
    <name evidence="4" type="ORF">FSB_LOCUS42859</name>
</gene>
<protein>
    <recommendedName>
        <fullName evidence="3">Wall-associated receptor kinase galacturonan-binding domain-containing protein</fullName>
    </recommendedName>
</protein>
<comment type="subcellular location">
    <subcellularLocation>
        <location evidence="1">Membrane</location>
        <topology evidence="1">Single-pass membrane protein</topology>
    </subcellularLocation>
</comment>
<evidence type="ECO:0000259" key="3">
    <source>
        <dbReference type="Pfam" id="PF13947"/>
    </source>
</evidence>
<evidence type="ECO:0000313" key="4">
    <source>
        <dbReference type="EMBL" id="SPD14977.1"/>
    </source>
</evidence>
<sequence>MISSSSPLNLRGGDCEIAPKFKKSMSRKTLGEDISKLINYGDELDYKILSNNTFSDKVEINLNVFGSSMEYWVQGLGRGISVEIGSITGVAAVLKRGTVVEDAGIVVVGIDISDEDVGIAVVGEGRSISPVSKGIEVKVEVCVSVDLICGEESEPSFSILSVMQVRSTSHCSQLCGRVFALVNKIYPVVVVNSIMPHLLADLACRPFILVLKASEPNSSCINSCGSLNIPYLFRTSEGCYLDESFLITCNNTFETPIPFLRRGTITVLNISLDGELRVSTFVAHDCYNESGLLFSDRLSKLTLSKFPISYTKNKFTAVGCDTYVIIKGSRGQNHTTGCLSLCDSVNSVVNGSCSGIGCCQTSIPEGVIDFTVGLGSFSNHSAVLNFNPCGFGFVVEEKAYNFSFLDLTNLLNIETVPVVLDWAVGNETCPDAQTN</sequence>
<dbReference type="EMBL" id="OIVN01004013">
    <property type="protein sequence ID" value="SPD14977.1"/>
    <property type="molecule type" value="Genomic_DNA"/>
</dbReference>
<dbReference type="PANTHER" id="PTHR33491">
    <property type="entry name" value="OSJNBA0016N04.9 PROTEIN"/>
    <property type="match status" value="1"/>
</dbReference>
<dbReference type="Pfam" id="PF13947">
    <property type="entry name" value="GUB_WAK_bind"/>
    <property type="match status" value="1"/>
</dbReference>
<accession>A0A2N9HLF3</accession>
<organism evidence="4">
    <name type="scientific">Fagus sylvatica</name>
    <name type="common">Beechnut</name>
    <dbReference type="NCBI Taxonomy" id="28930"/>
    <lineage>
        <taxon>Eukaryota</taxon>
        <taxon>Viridiplantae</taxon>
        <taxon>Streptophyta</taxon>
        <taxon>Embryophyta</taxon>
        <taxon>Tracheophyta</taxon>
        <taxon>Spermatophyta</taxon>
        <taxon>Magnoliopsida</taxon>
        <taxon>eudicotyledons</taxon>
        <taxon>Gunneridae</taxon>
        <taxon>Pentapetalae</taxon>
        <taxon>rosids</taxon>
        <taxon>fabids</taxon>
        <taxon>Fagales</taxon>
        <taxon>Fagaceae</taxon>
        <taxon>Fagus</taxon>
    </lineage>
</organism>
<dbReference type="GO" id="GO:0030247">
    <property type="term" value="F:polysaccharide binding"/>
    <property type="evidence" value="ECO:0007669"/>
    <property type="project" value="InterPro"/>
</dbReference>
<dbReference type="InterPro" id="IPR025287">
    <property type="entry name" value="WAK_GUB"/>
</dbReference>
<name>A0A2N9HLF3_FAGSY</name>